<gene>
    <name evidence="2" type="primary">jtnpB4</name>
    <name evidence="2" type="ORF">VOLCADRAFT_106667</name>
</gene>
<sequence>MRFSAGNEVERTLVGMLGSGAKEESLKRYIRSLPEHSSGLCTMPGVPARSTALSEHATSSFALHLCAASVITSQAASAADRTMTTGNEEALKAGEEVVTSGGAEGGDAAMVDPVKHGGTGDAGEYGVSEDGTEVSGAGQSNGLAPSEAGEQSEELVHRGFGVCNETRKRKRAPNMTRLVADDEEQQREMDRGHNDTDDATPWYPCMAGQQEEDARGGRAAMPSPRFPCTVRQQEGGASATVQLPLQAPEDARGGEAAALPSPSAAGPAAMPSPRFPCMVRQQEGGASATVQLPPLAPEDARGGEAAALPSPSSAERAAIAGPRFPCTVRQQEGGASASVQLPPPAPEDARGGEAAALPSPSAAGPAAIASPRFPCTVRQQHYSKEIRHHAKSAAERGLPDRFICDITDGKAYIVMKESEQGGQPPLRDTDILLGVFTDGVQTYKDDASYSLYPVAITAYNFSPDIRYTHGATTVLGILPGSRKKDEGERPRVGCMLKLLSRELESLAECGVDTFDAHTESYISVRVRLLTAGGDYRAIEDMLRMSGVPRVKHGCYKCWTAGSKGVHKYNYPGAWTWLDGDDPIRRPASVLNPITDATGQSITRIANEPRPAVRTKVELVAMTPVPTHGGEVESAPALHHLALLDLDHFNTDLGLHYDPMHTLANSSRDLFKLAMGGAWVTDAVHQRTWEGTPWLTPSVDRMASAVGLVAAVIPSRDGGGSRLHSLFKPGKSVKMHTWCFLASPYGAYIFGHATGIGSPQLEDAVSAGKLTHQQKAYWTVTNSTGPSVDTISGNAAIGFKQARRETLPEGFLLEMHETYLRHSTDYSDLFGVFTAWLWEQWTDDTTPGPFLSDYLSHLRLRTHSRRMLLHRDSHGSVSMRNKVLAKCCLSELWCQDVWVQPGLLLGSKPVSGIHLAGRFLEKLVAIKLNNNVELTAFDSNKPKTSQACWFITRRCNSSDKMWAGKVLGLYRYRSPLNRDKFDVVLEVEWHAPLLGNNSDAEVAVDQFMNVPLVDARAASVSNTGSRYYLAEDVAPCRVHILPHPHKRAPCVFFQEATASCGWLAGRPCSHRPHGRGHGSSTLILALQDL</sequence>
<dbReference type="KEGG" id="vcn:VOLCADRAFT_106667"/>
<evidence type="ECO:0000313" key="3">
    <source>
        <dbReference type="Proteomes" id="UP000001058"/>
    </source>
</evidence>
<keyword evidence="3" id="KW-1185">Reference proteome</keyword>
<dbReference type="EMBL" id="GL378369">
    <property type="protein sequence ID" value="EFJ43838.1"/>
    <property type="molecule type" value="Genomic_DNA"/>
</dbReference>
<feature type="region of interest" description="Disordered" evidence="1">
    <location>
        <begin position="182"/>
        <end position="203"/>
    </location>
</feature>
<feature type="compositionally biased region" description="Low complexity" evidence="1">
    <location>
        <begin position="354"/>
        <end position="365"/>
    </location>
</feature>
<feature type="region of interest" description="Disordered" evidence="1">
    <location>
        <begin position="292"/>
        <end position="314"/>
    </location>
</feature>
<dbReference type="GeneID" id="9622101"/>
<accession>D8U906</accession>
<name>D8U906_VOLCA</name>
<dbReference type="OrthoDB" id="1878503at2759"/>
<feature type="region of interest" description="Disordered" evidence="1">
    <location>
        <begin position="331"/>
        <end position="365"/>
    </location>
</feature>
<feature type="compositionally biased region" description="Low complexity" evidence="1">
    <location>
        <begin position="256"/>
        <end position="270"/>
    </location>
</feature>
<feature type="region of interest" description="Disordered" evidence="1">
    <location>
        <begin position="250"/>
        <end position="270"/>
    </location>
</feature>
<evidence type="ECO:0000313" key="2">
    <source>
        <dbReference type="EMBL" id="EFJ43838.1"/>
    </source>
</evidence>
<proteinExistence type="predicted"/>
<dbReference type="InterPro" id="IPR004242">
    <property type="entry name" value="Transposase_21"/>
</dbReference>
<dbReference type="InParanoid" id="D8U906"/>
<feature type="compositionally biased region" description="Basic and acidic residues" evidence="1">
    <location>
        <begin position="186"/>
        <end position="196"/>
    </location>
</feature>
<protein>
    <submittedName>
        <fullName evidence="2">Jordan tranposition protein</fullName>
    </submittedName>
</protein>
<dbReference type="AlphaFoldDB" id="D8U906"/>
<dbReference type="Pfam" id="PF02992">
    <property type="entry name" value="Transposase_21"/>
    <property type="match status" value="1"/>
</dbReference>
<dbReference type="RefSeq" id="XP_002955084.1">
    <property type="nucleotide sequence ID" value="XM_002955038.1"/>
</dbReference>
<evidence type="ECO:0000256" key="1">
    <source>
        <dbReference type="SAM" id="MobiDB-lite"/>
    </source>
</evidence>
<feature type="compositionally biased region" description="Low complexity" evidence="1">
    <location>
        <begin position="304"/>
        <end position="314"/>
    </location>
</feature>
<reference evidence="2 3" key="1">
    <citation type="journal article" date="2010" name="Science">
        <title>Genomic analysis of organismal complexity in the multicellular green alga Volvox carteri.</title>
        <authorList>
            <person name="Prochnik S.E."/>
            <person name="Umen J."/>
            <person name="Nedelcu A.M."/>
            <person name="Hallmann A."/>
            <person name="Miller S.M."/>
            <person name="Nishii I."/>
            <person name="Ferris P."/>
            <person name="Kuo A."/>
            <person name="Mitros T."/>
            <person name="Fritz-Laylin L.K."/>
            <person name="Hellsten U."/>
            <person name="Chapman J."/>
            <person name="Simakov O."/>
            <person name="Rensing S.A."/>
            <person name="Terry A."/>
            <person name="Pangilinan J."/>
            <person name="Kapitonov V."/>
            <person name="Jurka J."/>
            <person name="Salamov A."/>
            <person name="Shapiro H."/>
            <person name="Schmutz J."/>
            <person name="Grimwood J."/>
            <person name="Lindquist E."/>
            <person name="Lucas S."/>
            <person name="Grigoriev I.V."/>
            <person name="Schmitt R."/>
            <person name="Kirk D."/>
            <person name="Rokhsar D.S."/>
        </authorList>
    </citation>
    <scope>NUCLEOTIDE SEQUENCE [LARGE SCALE GENOMIC DNA]</scope>
    <source>
        <strain evidence="3">f. Nagariensis / Eve</strain>
    </source>
</reference>
<organism evidence="3">
    <name type="scientific">Volvox carteri f. nagariensis</name>
    <dbReference type="NCBI Taxonomy" id="3068"/>
    <lineage>
        <taxon>Eukaryota</taxon>
        <taxon>Viridiplantae</taxon>
        <taxon>Chlorophyta</taxon>
        <taxon>core chlorophytes</taxon>
        <taxon>Chlorophyceae</taxon>
        <taxon>CS clade</taxon>
        <taxon>Chlamydomonadales</taxon>
        <taxon>Volvocaceae</taxon>
        <taxon>Volvox</taxon>
    </lineage>
</organism>
<feature type="region of interest" description="Disordered" evidence="1">
    <location>
        <begin position="100"/>
        <end position="154"/>
    </location>
</feature>
<dbReference type="Proteomes" id="UP000001058">
    <property type="component" value="Unassembled WGS sequence"/>
</dbReference>